<sequence>MSSHLDGYLRQVDHQEVRKLSANSIVRLLKTELAPTGDPLYALVTIKQAFATSLHIKHNLDDKWDMLEESPLDTYDPEHEYVMAERDAVPQPPRTNPKFSHGAFNFVSDGPWFDTIGSEFGNC</sequence>
<name>A0A7C8TSG0_ORBOL</name>
<organism evidence="1 2">
    <name type="scientific">Orbilia oligospora</name>
    <name type="common">Nematode-trapping fungus</name>
    <name type="synonym">Arthrobotrys oligospora</name>
    <dbReference type="NCBI Taxonomy" id="2813651"/>
    <lineage>
        <taxon>Eukaryota</taxon>
        <taxon>Fungi</taxon>
        <taxon>Dikarya</taxon>
        <taxon>Ascomycota</taxon>
        <taxon>Pezizomycotina</taxon>
        <taxon>Orbiliomycetes</taxon>
        <taxon>Orbiliales</taxon>
        <taxon>Orbiliaceae</taxon>
        <taxon>Orbilia</taxon>
    </lineage>
</organism>
<protein>
    <submittedName>
        <fullName evidence="1">Uncharacterized protein</fullName>
    </submittedName>
</protein>
<evidence type="ECO:0000313" key="2">
    <source>
        <dbReference type="Proteomes" id="UP000297595"/>
    </source>
</evidence>
<reference evidence="1 2" key="1">
    <citation type="submission" date="2019-03" db="EMBL/GenBank/DDBJ databases">
        <title>Nematode-trapping fungi genome.</title>
        <authorList>
            <person name="Vidal-Diez De Ulzurrun G."/>
        </authorList>
    </citation>
    <scope>NUCLEOTIDE SEQUENCE [LARGE SCALE GENOMIC DNA]</scope>
    <source>
        <strain evidence="1 2">TWF154</strain>
    </source>
</reference>
<accession>A0A7C8TSG0</accession>
<proteinExistence type="predicted"/>
<dbReference type="EMBL" id="SOZJ01000007">
    <property type="protein sequence ID" value="TGJ64495.1"/>
    <property type="molecule type" value="Genomic_DNA"/>
</dbReference>
<gene>
    <name evidence="1" type="ORF">EYR41_010545</name>
</gene>
<comment type="caution">
    <text evidence="1">The sequence shown here is derived from an EMBL/GenBank/DDBJ whole genome shotgun (WGS) entry which is preliminary data.</text>
</comment>
<evidence type="ECO:0000313" key="1">
    <source>
        <dbReference type="EMBL" id="TGJ64495.1"/>
    </source>
</evidence>
<dbReference type="Proteomes" id="UP000297595">
    <property type="component" value="Unassembled WGS sequence"/>
</dbReference>
<dbReference type="AlphaFoldDB" id="A0A7C8TSG0"/>